<evidence type="ECO:0000313" key="3">
    <source>
        <dbReference type="EMBL" id="KAF0684734.1"/>
    </source>
</evidence>
<dbReference type="EMBL" id="VJMH01007247">
    <property type="protein sequence ID" value="KAF0684734.1"/>
    <property type="molecule type" value="Genomic_DNA"/>
</dbReference>
<dbReference type="InterPro" id="IPR005645">
    <property type="entry name" value="FSH-like_dom"/>
</dbReference>
<dbReference type="OrthoDB" id="414698at2759"/>
<sequence length="224" mass="25618">MPSTVPRPIRILCLRGCRTNTKILRLQLHGLQDAMGRSTLFRMVNAPYYTTAHDSLQGRQHEGPFYQWYDYCGDKEASRSYAGQQRYIAYLVRQVDELGPFDAVLGFSQGAAKTTMLTAYYVAKKQAVPFKAIALFCGYVPQDGMPEALRVEPHKQQFHFHGPSIHVLGKQDHFCQYGRMLVEWFKTPQVFEHARGHEFPPAATHKTYYRGTAATLRHMCGKNN</sequence>
<dbReference type="InterPro" id="IPR029058">
    <property type="entry name" value="AB_hydrolase_fold"/>
</dbReference>
<keyword evidence="5" id="KW-1185">Reference proteome</keyword>
<feature type="domain" description="Serine hydrolase" evidence="2">
    <location>
        <begin position="8"/>
        <end position="206"/>
    </location>
</feature>
<evidence type="ECO:0000313" key="4">
    <source>
        <dbReference type="EMBL" id="VFT99956.1"/>
    </source>
</evidence>
<organism evidence="4 5">
    <name type="scientific">Aphanomyces stellatus</name>
    <dbReference type="NCBI Taxonomy" id="120398"/>
    <lineage>
        <taxon>Eukaryota</taxon>
        <taxon>Sar</taxon>
        <taxon>Stramenopiles</taxon>
        <taxon>Oomycota</taxon>
        <taxon>Saprolegniomycetes</taxon>
        <taxon>Saprolegniales</taxon>
        <taxon>Verrucalvaceae</taxon>
        <taxon>Aphanomyces</taxon>
    </lineage>
</organism>
<evidence type="ECO:0000256" key="1">
    <source>
        <dbReference type="ARBA" id="ARBA00022801"/>
    </source>
</evidence>
<dbReference type="EMBL" id="CAADRA010007273">
    <property type="protein sequence ID" value="VFT99956.1"/>
    <property type="molecule type" value="Genomic_DNA"/>
</dbReference>
<dbReference type="Proteomes" id="UP000332933">
    <property type="component" value="Unassembled WGS sequence"/>
</dbReference>
<evidence type="ECO:0000313" key="5">
    <source>
        <dbReference type="Proteomes" id="UP000332933"/>
    </source>
</evidence>
<dbReference type="GO" id="GO:0005634">
    <property type="term" value="C:nucleus"/>
    <property type="evidence" value="ECO:0007669"/>
    <property type="project" value="TreeGrafter"/>
</dbReference>
<dbReference type="GO" id="GO:0005737">
    <property type="term" value="C:cytoplasm"/>
    <property type="evidence" value="ECO:0007669"/>
    <property type="project" value="TreeGrafter"/>
</dbReference>
<dbReference type="AlphaFoldDB" id="A0A485LN74"/>
<dbReference type="PANTHER" id="PTHR48070:SF6">
    <property type="entry name" value="ESTERASE OVCA2"/>
    <property type="match status" value="1"/>
</dbReference>
<gene>
    <name evidence="4" type="primary">Aste57867_23311</name>
    <name evidence="3" type="ORF">As57867_023240</name>
    <name evidence="4" type="ORF">ASTE57867_23311</name>
</gene>
<dbReference type="PANTHER" id="PTHR48070">
    <property type="entry name" value="ESTERASE OVCA2"/>
    <property type="match status" value="1"/>
</dbReference>
<evidence type="ECO:0000259" key="2">
    <source>
        <dbReference type="Pfam" id="PF03959"/>
    </source>
</evidence>
<keyword evidence="1" id="KW-0378">Hydrolase</keyword>
<dbReference type="Gene3D" id="3.40.50.1820">
    <property type="entry name" value="alpha/beta hydrolase"/>
    <property type="match status" value="1"/>
</dbReference>
<dbReference type="Pfam" id="PF03959">
    <property type="entry name" value="FSH1"/>
    <property type="match status" value="1"/>
</dbReference>
<accession>A0A485LN74</accession>
<dbReference type="InterPro" id="IPR050593">
    <property type="entry name" value="LovG"/>
</dbReference>
<dbReference type="SUPFAM" id="SSF53474">
    <property type="entry name" value="alpha/beta-Hydrolases"/>
    <property type="match status" value="1"/>
</dbReference>
<dbReference type="GO" id="GO:0016787">
    <property type="term" value="F:hydrolase activity"/>
    <property type="evidence" value="ECO:0007669"/>
    <property type="project" value="UniProtKB-KW"/>
</dbReference>
<name>A0A485LN74_9STRA</name>
<proteinExistence type="predicted"/>
<reference evidence="3" key="2">
    <citation type="submission" date="2019-06" db="EMBL/GenBank/DDBJ databases">
        <title>Genomics analysis of Aphanomyces spp. identifies a new class of oomycete effector associated with host adaptation.</title>
        <authorList>
            <person name="Gaulin E."/>
        </authorList>
    </citation>
    <scope>NUCLEOTIDE SEQUENCE</scope>
    <source>
        <strain evidence="3">CBS 578.67</strain>
    </source>
</reference>
<protein>
    <submittedName>
        <fullName evidence="4">Aste57867_23311 protein</fullName>
    </submittedName>
</protein>
<reference evidence="4 5" key="1">
    <citation type="submission" date="2019-03" db="EMBL/GenBank/DDBJ databases">
        <authorList>
            <person name="Gaulin E."/>
            <person name="Dumas B."/>
        </authorList>
    </citation>
    <scope>NUCLEOTIDE SEQUENCE [LARGE SCALE GENOMIC DNA]</scope>
    <source>
        <strain evidence="4">CBS 568.67</strain>
    </source>
</reference>